<comment type="caution">
    <text evidence="1">The sequence shown here is derived from an EMBL/GenBank/DDBJ whole genome shotgun (WGS) entry which is preliminary data.</text>
</comment>
<name>A0AAE0HKH6_9PEZI</name>
<reference evidence="1" key="1">
    <citation type="journal article" date="2023" name="Mol. Phylogenet. Evol.">
        <title>Genome-scale phylogeny and comparative genomics of the fungal order Sordariales.</title>
        <authorList>
            <person name="Hensen N."/>
            <person name="Bonometti L."/>
            <person name="Westerberg I."/>
            <person name="Brannstrom I.O."/>
            <person name="Guillou S."/>
            <person name="Cros-Aarteil S."/>
            <person name="Calhoun S."/>
            <person name="Haridas S."/>
            <person name="Kuo A."/>
            <person name="Mondo S."/>
            <person name="Pangilinan J."/>
            <person name="Riley R."/>
            <person name="LaButti K."/>
            <person name="Andreopoulos B."/>
            <person name="Lipzen A."/>
            <person name="Chen C."/>
            <person name="Yan M."/>
            <person name="Daum C."/>
            <person name="Ng V."/>
            <person name="Clum A."/>
            <person name="Steindorff A."/>
            <person name="Ohm R.A."/>
            <person name="Martin F."/>
            <person name="Silar P."/>
            <person name="Natvig D.O."/>
            <person name="Lalanne C."/>
            <person name="Gautier V."/>
            <person name="Ament-Velasquez S.L."/>
            <person name="Kruys A."/>
            <person name="Hutchinson M.I."/>
            <person name="Powell A.J."/>
            <person name="Barry K."/>
            <person name="Miller A.N."/>
            <person name="Grigoriev I.V."/>
            <person name="Debuchy R."/>
            <person name="Gladieux P."/>
            <person name="Hiltunen Thoren M."/>
            <person name="Johannesson H."/>
        </authorList>
    </citation>
    <scope>NUCLEOTIDE SEQUENCE</scope>
    <source>
        <strain evidence="1">CBS 168.71</strain>
    </source>
</reference>
<evidence type="ECO:0000313" key="2">
    <source>
        <dbReference type="Proteomes" id="UP001278766"/>
    </source>
</evidence>
<gene>
    <name evidence="1" type="ORF">B0H64DRAFT_370735</name>
</gene>
<proteinExistence type="predicted"/>
<protein>
    <submittedName>
        <fullName evidence="1">Uncharacterized protein</fullName>
    </submittedName>
</protein>
<keyword evidence="2" id="KW-1185">Reference proteome</keyword>
<dbReference type="AlphaFoldDB" id="A0AAE0HKH6"/>
<dbReference type="RefSeq" id="XP_062661722.1">
    <property type="nucleotide sequence ID" value="XM_062802102.1"/>
</dbReference>
<dbReference type="GeneID" id="87839050"/>
<accession>A0AAE0HKH6</accession>
<sequence>MTTPLENGSETRVTREDALLAITRLQLCANELSEAERQWQPAATLFVTKLFEKASKLCIDVDTMYETELDLVKEIQALEAELRRVDVRHVEINLMNTLLEQEGKLAAVRDISNALDWVLSPDREFSANPTSSNIPGIRDLEAMIKPGRLSKEELRDFHSQVLSMAIAMSGKTASLQVCIGDRMTRI</sequence>
<organism evidence="1 2">
    <name type="scientific">Chaetomium fimeti</name>
    <dbReference type="NCBI Taxonomy" id="1854472"/>
    <lineage>
        <taxon>Eukaryota</taxon>
        <taxon>Fungi</taxon>
        <taxon>Dikarya</taxon>
        <taxon>Ascomycota</taxon>
        <taxon>Pezizomycotina</taxon>
        <taxon>Sordariomycetes</taxon>
        <taxon>Sordariomycetidae</taxon>
        <taxon>Sordariales</taxon>
        <taxon>Chaetomiaceae</taxon>
        <taxon>Chaetomium</taxon>
    </lineage>
</organism>
<reference evidence="1" key="2">
    <citation type="submission" date="2023-06" db="EMBL/GenBank/DDBJ databases">
        <authorList>
            <consortium name="Lawrence Berkeley National Laboratory"/>
            <person name="Haridas S."/>
            <person name="Hensen N."/>
            <person name="Bonometti L."/>
            <person name="Westerberg I."/>
            <person name="Brannstrom I.O."/>
            <person name="Guillou S."/>
            <person name="Cros-Aarteil S."/>
            <person name="Calhoun S."/>
            <person name="Kuo A."/>
            <person name="Mondo S."/>
            <person name="Pangilinan J."/>
            <person name="Riley R."/>
            <person name="Labutti K."/>
            <person name="Andreopoulos B."/>
            <person name="Lipzen A."/>
            <person name="Chen C."/>
            <person name="Yanf M."/>
            <person name="Daum C."/>
            <person name="Ng V."/>
            <person name="Clum A."/>
            <person name="Steindorff A."/>
            <person name="Ohm R."/>
            <person name="Martin F."/>
            <person name="Silar P."/>
            <person name="Natvig D."/>
            <person name="Lalanne C."/>
            <person name="Gautier V."/>
            <person name="Ament-Velasquez S.L."/>
            <person name="Kruys A."/>
            <person name="Hutchinson M.I."/>
            <person name="Powell A.J."/>
            <person name="Barry K."/>
            <person name="Miller A.N."/>
            <person name="Grigoriev I.V."/>
            <person name="Debuchy R."/>
            <person name="Gladieux P."/>
            <person name="Thoren M.H."/>
            <person name="Johannesson H."/>
        </authorList>
    </citation>
    <scope>NUCLEOTIDE SEQUENCE</scope>
    <source>
        <strain evidence="1">CBS 168.71</strain>
    </source>
</reference>
<evidence type="ECO:0000313" key="1">
    <source>
        <dbReference type="EMBL" id="KAK3298208.1"/>
    </source>
</evidence>
<dbReference type="EMBL" id="JAUEPN010000002">
    <property type="protein sequence ID" value="KAK3298208.1"/>
    <property type="molecule type" value="Genomic_DNA"/>
</dbReference>
<dbReference type="Proteomes" id="UP001278766">
    <property type="component" value="Unassembled WGS sequence"/>
</dbReference>